<dbReference type="AlphaFoldDB" id="A0A0E0EIE0"/>
<dbReference type="HOGENOM" id="CLU_1734396_0_0_1"/>
<feature type="region of interest" description="Disordered" evidence="1">
    <location>
        <begin position="1"/>
        <end position="66"/>
    </location>
</feature>
<dbReference type="EnsemblPlants" id="OMERI08G04120.6">
    <property type="protein sequence ID" value="OMERI08G04120.6"/>
    <property type="gene ID" value="OMERI08G04120"/>
</dbReference>
<sequence>MAATGDATVMGGGVAGRAAGEGWRAGGSGAARGSEERSGARAPPPAAAHRPRGPRGGDGSGGRSRMAAAAVGTGWGWIRRRRDALRRACWRRGGRCEPGWRSRCEADTGCKGISDIEGLSKTLYHNTCRTWMLLLMHSLRVVRLFKIADGT</sequence>
<evidence type="ECO:0000313" key="3">
    <source>
        <dbReference type="Proteomes" id="UP000008021"/>
    </source>
</evidence>
<evidence type="ECO:0000313" key="2">
    <source>
        <dbReference type="EnsemblPlants" id="OMERI08G04120.6"/>
    </source>
</evidence>
<accession>A0A0E0EIE0</accession>
<reference evidence="2" key="1">
    <citation type="submission" date="2015-04" db="UniProtKB">
        <authorList>
            <consortium name="EnsemblPlants"/>
        </authorList>
    </citation>
    <scope>IDENTIFICATION</scope>
</reference>
<dbReference type="Gramene" id="OMERI08G04120.6">
    <property type="protein sequence ID" value="OMERI08G04120.6"/>
    <property type="gene ID" value="OMERI08G04120"/>
</dbReference>
<evidence type="ECO:0000256" key="1">
    <source>
        <dbReference type="SAM" id="MobiDB-lite"/>
    </source>
</evidence>
<keyword evidence="3" id="KW-1185">Reference proteome</keyword>
<reference evidence="2" key="2">
    <citation type="submission" date="2018-05" db="EMBL/GenBank/DDBJ databases">
        <title>OmerRS3 (Oryza meridionalis Reference Sequence Version 3).</title>
        <authorList>
            <person name="Zhang J."/>
            <person name="Kudrna D."/>
            <person name="Lee S."/>
            <person name="Talag J."/>
            <person name="Welchert J."/>
            <person name="Wing R.A."/>
        </authorList>
    </citation>
    <scope>NUCLEOTIDE SEQUENCE [LARGE SCALE GENOMIC DNA]</scope>
    <source>
        <strain evidence="2">cv. OR44</strain>
    </source>
</reference>
<organism evidence="2">
    <name type="scientific">Oryza meridionalis</name>
    <dbReference type="NCBI Taxonomy" id="40149"/>
    <lineage>
        <taxon>Eukaryota</taxon>
        <taxon>Viridiplantae</taxon>
        <taxon>Streptophyta</taxon>
        <taxon>Embryophyta</taxon>
        <taxon>Tracheophyta</taxon>
        <taxon>Spermatophyta</taxon>
        <taxon>Magnoliopsida</taxon>
        <taxon>Liliopsida</taxon>
        <taxon>Poales</taxon>
        <taxon>Poaceae</taxon>
        <taxon>BOP clade</taxon>
        <taxon>Oryzoideae</taxon>
        <taxon>Oryzeae</taxon>
        <taxon>Oryzinae</taxon>
        <taxon>Oryza</taxon>
    </lineage>
</organism>
<proteinExistence type="predicted"/>
<dbReference type="Proteomes" id="UP000008021">
    <property type="component" value="Chromosome 8"/>
</dbReference>
<protein>
    <submittedName>
        <fullName evidence="2">Uncharacterized protein</fullName>
    </submittedName>
</protein>
<name>A0A0E0EIE0_9ORYZ</name>